<accession>A0A915KJW1</accession>
<sequence>MGEGKSSKKSHYYFGAYNIGRQSETGAKFKVNFATVKFFNQSNYGTYYEIYKLIFLPSHGRQKIEQLDDRAAKNKPENNEFLFPDRENHENWEITENFQCDNFGSLSSV</sequence>
<reference evidence="2" key="1">
    <citation type="submission" date="2022-11" db="UniProtKB">
        <authorList>
            <consortium name="WormBaseParasite"/>
        </authorList>
    </citation>
    <scope>IDENTIFICATION</scope>
</reference>
<protein>
    <submittedName>
        <fullName evidence="2">Uncharacterized protein</fullName>
    </submittedName>
</protein>
<proteinExistence type="predicted"/>
<evidence type="ECO:0000313" key="2">
    <source>
        <dbReference type="WBParaSite" id="nRc.2.0.1.t39110-RA"/>
    </source>
</evidence>
<dbReference type="Proteomes" id="UP000887565">
    <property type="component" value="Unplaced"/>
</dbReference>
<name>A0A915KJW1_ROMCU</name>
<dbReference type="WBParaSite" id="nRc.2.0.1.t39110-RA">
    <property type="protein sequence ID" value="nRc.2.0.1.t39110-RA"/>
    <property type="gene ID" value="nRc.2.0.1.g39110"/>
</dbReference>
<organism evidence="1 2">
    <name type="scientific">Romanomermis culicivorax</name>
    <name type="common">Nematode worm</name>
    <dbReference type="NCBI Taxonomy" id="13658"/>
    <lineage>
        <taxon>Eukaryota</taxon>
        <taxon>Metazoa</taxon>
        <taxon>Ecdysozoa</taxon>
        <taxon>Nematoda</taxon>
        <taxon>Enoplea</taxon>
        <taxon>Dorylaimia</taxon>
        <taxon>Mermithida</taxon>
        <taxon>Mermithoidea</taxon>
        <taxon>Mermithidae</taxon>
        <taxon>Romanomermis</taxon>
    </lineage>
</organism>
<dbReference type="AlphaFoldDB" id="A0A915KJW1"/>
<evidence type="ECO:0000313" key="1">
    <source>
        <dbReference type="Proteomes" id="UP000887565"/>
    </source>
</evidence>
<keyword evidence="1" id="KW-1185">Reference proteome</keyword>